<reference evidence="2" key="1">
    <citation type="submission" date="2019-03" db="EMBL/GenBank/DDBJ databases">
        <title>Single cell metagenomics reveals metabolic interactions within the superorganism composed of flagellate Streblomastix strix and complex community of Bacteroidetes bacteria on its surface.</title>
        <authorList>
            <person name="Treitli S.C."/>
            <person name="Kolisko M."/>
            <person name="Husnik F."/>
            <person name="Keeling P."/>
            <person name="Hampl V."/>
        </authorList>
    </citation>
    <scope>NUCLEOTIDE SEQUENCE</scope>
    <source>
        <strain evidence="2">STM</strain>
    </source>
</reference>
<protein>
    <recommendedName>
        <fullName evidence="1">BACON domain-containing protein</fullName>
    </recommendedName>
</protein>
<dbReference type="EMBL" id="SNRY01001651">
    <property type="protein sequence ID" value="KAA6329423.1"/>
    <property type="molecule type" value="Genomic_DNA"/>
</dbReference>
<dbReference type="AlphaFoldDB" id="A0A5J4R9M6"/>
<name>A0A5J4R9M6_9ZZZZ</name>
<gene>
    <name evidence="2" type="ORF">EZS27_021772</name>
</gene>
<organism evidence="2">
    <name type="scientific">termite gut metagenome</name>
    <dbReference type="NCBI Taxonomy" id="433724"/>
    <lineage>
        <taxon>unclassified sequences</taxon>
        <taxon>metagenomes</taxon>
        <taxon>organismal metagenomes</taxon>
    </lineage>
</organism>
<proteinExistence type="predicted"/>
<evidence type="ECO:0000259" key="1">
    <source>
        <dbReference type="Pfam" id="PF13004"/>
    </source>
</evidence>
<dbReference type="InterPro" id="IPR024361">
    <property type="entry name" value="BACON"/>
</dbReference>
<evidence type="ECO:0000313" key="2">
    <source>
        <dbReference type="EMBL" id="KAA6329423.1"/>
    </source>
</evidence>
<dbReference type="Pfam" id="PF13004">
    <property type="entry name" value="BACON"/>
    <property type="match status" value="1"/>
</dbReference>
<dbReference type="PROSITE" id="PS51257">
    <property type="entry name" value="PROKAR_LIPOPROTEIN"/>
    <property type="match status" value="1"/>
</dbReference>
<accession>A0A5J4R9M6</accession>
<dbReference type="Gene3D" id="2.160.20.110">
    <property type="match status" value="1"/>
</dbReference>
<feature type="domain" description="BACON" evidence="1">
    <location>
        <begin position="169"/>
        <end position="218"/>
    </location>
</feature>
<sequence>MKKNVIFWKSLIGGLSFLFFGTACDSTSDDPIPYLRIDEANKTITLLAIEGDSKVIPVETNTSEWTVHVNDEGNGTDWLFASKESGNIVISTLKKNESSAGRSTQVIVGVKNVSEQVVINVTQLGNGPVLQLKEESPVILQKNQGDSLVTVITNIPEGEWDFVLLSDQSVSWIQVEKAGNSQLRLSVEENTGLPRSVEVTLTSTLIPETQQQKFTVTQQGTITAPGVGTNFSITGYESQTITVTFTDNTTSELILDDTGYGTLPLSDGSPRTIKSIQAGDGDAIKIGRKESATDGIVLSMGRFALEWRTKDNDGLTPLINTAAELLNRFSYLRPEGKEGTITYLFESDIDLMGEKLTTPLSGTLTQSIDGNHHTIYGVNVELDFTGIDDGRSGGLLAGSFGGVLHDLHIAEGGKIHVIGNTNAVYRNGVGAFVGTLSGKIIGCSNAATVTGNTNIGGVCGVVSGDLAEVIACANFGNVVSETIGAGGICGSLLYGAIKACYNTGAITTLTPSNTSQSCAGIAPRFDTKTSISACYNIGTINSTKKDGPTSIGSINGSNSGSNTMTDCFYSGNSYTTAGTSNASTVGNGAQVFSSSAWPTNNAEKNWGVGTPAADGSGGNYWLLLGNYPGLYPKLYWEK</sequence>
<comment type="caution">
    <text evidence="2">The sequence shown here is derived from an EMBL/GenBank/DDBJ whole genome shotgun (WGS) entry which is preliminary data.</text>
</comment>